<evidence type="ECO:0000256" key="2">
    <source>
        <dbReference type="ARBA" id="ARBA00023015"/>
    </source>
</evidence>
<name>A0A6I6JZY1_9BACT</name>
<keyword evidence="2" id="KW-0805">Transcription regulation</keyword>
<dbReference type="Pfam" id="PF04542">
    <property type="entry name" value="Sigma70_r2"/>
    <property type="match status" value="1"/>
</dbReference>
<dbReference type="InterPro" id="IPR007627">
    <property type="entry name" value="RNA_pol_sigma70_r2"/>
</dbReference>
<dbReference type="KEGG" id="mcos:GM418_19210"/>
<dbReference type="InterPro" id="IPR013249">
    <property type="entry name" value="RNA_pol_sigma70_r4_t2"/>
</dbReference>
<dbReference type="Gene3D" id="1.10.10.10">
    <property type="entry name" value="Winged helix-like DNA-binding domain superfamily/Winged helix DNA-binding domain"/>
    <property type="match status" value="1"/>
</dbReference>
<evidence type="ECO:0000256" key="4">
    <source>
        <dbReference type="ARBA" id="ARBA00023163"/>
    </source>
</evidence>
<dbReference type="EMBL" id="CP046401">
    <property type="protein sequence ID" value="QGY45722.1"/>
    <property type="molecule type" value="Genomic_DNA"/>
</dbReference>
<dbReference type="GO" id="GO:0006352">
    <property type="term" value="P:DNA-templated transcription initiation"/>
    <property type="evidence" value="ECO:0007669"/>
    <property type="project" value="InterPro"/>
</dbReference>
<protein>
    <submittedName>
        <fullName evidence="6">RNA polymerase sigma-70 factor</fullName>
    </submittedName>
</protein>
<evidence type="ECO:0000259" key="5">
    <source>
        <dbReference type="SMART" id="SM00421"/>
    </source>
</evidence>
<comment type="similarity">
    <text evidence="1">Belongs to the sigma-70 factor family. ECF subfamily.</text>
</comment>
<dbReference type="PANTHER" id="PTHR43133">
    <property type="entry name" value="RNA POLYMERASE ECF-TYPE SIGMA FACTO"/>
    <property type="match status" value="1"/>
</dbReference>
<dbReference type="InterPro" id="IPR014284">
    <property type="entry name" value="RNA_pol_sigma-70_dom"/>
</dbReference>
<dbReference type="SMART" id="SM00421">
    <property type="entry name" value="HTH_LUXR"/>
    <property type="match status" value="1"/>
</dbReference>
<keyword evidence="3" id="KW-0731">Sigma factor</keyword>
<dbReference type="SUPFAM" id="SSF88946">
    <property type="entry name" value="Sigma2 domain of RNA polymerase sigma factors"/>
    <property type="match status" value="1"/>
</dbReference>
<dbReference type="InterPro" id="IPR014327">
    <property type="entry name" value="RNA_pol_sigma70_bacteroid"/>
</dbReference>
<dbReference type="AlphaFoldDB" id="A0A6I6JZY1"/>
<dbReference type="PANTHER" id="PTHR43133:SF46">
    <property type="entry name" value="RNA POLYMERASE SIGMA-70 FACTOR ECF SUBFAMILY"/>
    <property type="match status" value="1"/>
</dbReference>
<dbReference type="SUPFAM" id="SSF88659">
    <property type="entry name" value="Sigma3 and sigma4 domains of RNA polymerase sigma factors"/>
    <property type="match status" value="1"/>
</dbReference>
<evidence type="ECO:0000256" key="3">
    <source>
        <dbReference type="ARBA" id="ARBA00023082"/>
    </source>
</evidence>
<dbReference type="Pfam" id="PF08281">
    <property type="entry name" value="Sigma70_r4_2"/>
    <property type="match status" value="1"/>
</dbReference>
<keyword evidence="4" id="KW-0804">Transcription</keyword>
<dbReference type="NCBIfam" id="TIGR02937">
    <property type="entry name" value="sigma70-ECF"/>
    <property type="match status" value="1"/>
</dbReference>
<dbReference type="GO" id="GO:0016987">
    <property type="term" value="F:sigma factor activity"/>
    <property type="evidence" value="ECO:0007669"/>
    <property type="project" value="UniProtKB-KW"/>
</dbReference>
<dbReference type="InterPro" id="IPR013325">
    <property type="entry name" value="RNA_pol_sigma_r2"/>
</dbReference>
<dbReference type="Proteomes" id="UP000428260">
    <property type="component" value="Chromosome"/>
</dbReference>
<dbReference type="InterPro" id="IPR013324">
    <property type="entry name" value="RNA_pol_sigma_r3/r4-like"/>
</dbReference>
<keyword evidence="7" id="KW-1185">Reference proteome</keyword>
<gene>
    <name evidence="6" type="ORF">GM418_19210</name>
</gene>
<dbReference type="InterPro" id="IPR039425">
    <property type="entry name" value="RNA_pol_sigma-70-like"/>
</dbReference>
<dbReference type="InterPro" id="IPR000792">
    <property type="entry name" value="Tscrpt_reg_LuxR_C"/>
</dbReference>
<evidence type="ECO:0000313" key="7">
    <source>
        <dbReference type="Proteomes" id="UP000428260"/>
    </source>
</evidence>
<dbReference type="InterPro" id="IPR036388">
    <property type="entry name" value="WH-like_DNA-bd_sf"/>
</dbReference>
<dbReference type="RefSeq" id="WP_158868864.1">
    <property type="nucleotide sequence ID" value="NZ_CP046401.1"/>
</dbReference>
<organism evidence="6 7">
    <name type="scientific">Maribellus comscasis</name>
    <dbReference type="NCBI Taxonomy" id="2681766"/>
    <lineage>
        <taxon>Bacteria</taxon>
        <taxon>Pseudomonadati</taxon>
        <taxon>Bacteroidota</taxon>
        <taxon>Bacteroidia</taxon>
        <taxon>Marinilabiliales</taxon>
        <taxon>Prolixibacteraceae</taxon>
        <taxon>Maribellus</taxon>
    </lineage>
</organism>
<dbReference type="Gene3D" id="1.10.1740.10">
    <property type="match status" value="1"/>
</dbReference>
<sequence>MITERRGKKIKFNDGSEINLEDFFNSNYLRFNSFAFNYLSDKNESEDIVQDAFITFWEQKKTFPNLISVKAYFYTSIRNMCLNRIKHDLVKQRYFQENQHKMESTEFFLEGILRKEANGIIYNEINNLPQMEKKVLLLSLKEYSNEQIANELDIKINTVKTHKSRAYRVLRKRLGNIIFMMFTLNKSFFNRTTS</sequence>
<dbReference type="GO" id="GO:0003677">
    <property type="term" value="F:DNA binding"/>
    <property type="evidence" value="ECO:0007669"/>
    <property type="project" value="InterPro"/>
</dbReference>
<dbReference type="NCBIfam" id="TIGR02985">
    <property type="entry name" value="Sig70_bacteroi1"/>
    <property type="match status" value="1"/>
</dbReference>
<accession>A0A6I6JZY1</accession>
<evidence type="ECO:0000313" key="6">
    <source>
        <dbReference type="EMBL" id="QGY45722.1"/>
    </source>
</evidence>
<proteinExistence type="inferred from homology"/>
<reference evidence="6 7" key="1">
    <citation type="submission" date="2019-11" db="EMBL/GenBank/DDBJ databases">
        <authorList>
            <person name="Zheng R.K."/>
            <person name="Sun C.M."/>
        </authorList>
    </citation>
    <scope>NUCLEOTIDE SEQUENCE [LARGE SCALE GENOMIC DNA]</scope>
    <source>
        <strain evidence="6 7">WC007</strain>
    </source>
</reference>
<feature type="domain" description="HTH luxR-type" evidence="5">
    <location>
        <begin position="125"/>
        <end position="180"/>
    </location>
</feature>
<evidence type="ECO:0000256" key="1">
    <source>
        <dbReference type="ARBA" id="ARBA00010641"/>
    </source>
</evidence>